<proteinExistence type="predicted"/>
<dbReference type="AlphaFoldDB" id="A0A8D8ZEI3"/>
<sequence length="122" mass="14461">MLYYLPNIKIINAIYPTWVFGKVYNCNITNYRKVYFSQVQMRCMLICSCYIIMFLFLLSSCQEHGTIGPTYVAYIMHYDILHAQASEFLTYRVSPSVRELRKSWGFFDYPVAVNPFVHRIVD</sequence>
<organism evidence="1">
    <name type="scientific">Cacopsylla melanoneura</name>
    <dbReference type="NCBI Taxonomy" id="428564"/>
    <lineage>
        <taxon>Eukaryota</taxon>
        <taxon>Metazoa</taxon>
        <taxon>Ecdysozoa</taxon>
        <taxon>Arthropoda</taxon>
        <taxon>Hexapoda</taxon>
        <taxon>Insecta</taxon>
        <taxon>Pterygota</taxon>
        <taxon>Neoptera</taxon>
        <taxon>Paraneoptera</taxon>
        <taxon>Hemiptera</taxon>
        <taxon>Sternorrhyncha</taxon>
        <taxon>Psylloidea</taxon>
        <taxon>Psyllidae</taxon>
        <taxon>Psyllinae</taxon>
        <taxon>Cacopsylla</taxon>
    </lineage>
</organism>
<evidence type="ECO:0000313" key="1">
    <source>
        <dbReference type="EMBL" id="CAG6745479.1"/>
    </source>
</evidence>
<accession>A0A8D8ZEI3</accession>
<reference evidence="1" key="1">
    <citation type="submission" date="2021-05" db="EMBL/GenBank/DDBJ databases">
        <authorList>
            <person name="Alioto T."/>
            <person name="Alioto T."/>
            <person name="Gomez Garrido J."/>
        </authorList>
    </citation>
    <scope>NUCLEOTIDE SEQUENCE</scope>
</reference>
<name>A0A8D8ZEI3_9HEMI</name>
<protein>
    <submittedName>
        <fullName evidence="1">Uncharacterized protein</fullName>
    </submittedName>
</protein>
<dbReference type="EMBL" id="HBUF01497013">
    <property type="protein sequence ID" value="CAG6745479.1"/>
    <property type="molecule type" value="Transcribed_RNA"/>
</dbReference>